<protein>
    <submittedName>
        <fullName evidence="8">Finger FYVE domain-containing 26-like</fullName>
    </submittedName>
</protein>
<dbReference type="GO" id="GO:0005765">
    <property type="term" value="C:lysosomal membrane"/>
    <property type="evidence" value="ECO:0007669"/>
    <property type="project" value="TreeGrafter"/>
</dbReference>
<name>A0AA36B9M8_OCTVU</name>
<feature type="compositionally biased region" description="Polar residues" evidence="6">
    <location>
        <begin position="2410"/>
        <end position="2423"/>
    </location>
</feature>
<keyword evidence="2" id="KW-0479">Metal-binding</keyword>
<dbReference type="PANTHER" id="PTHR46591">
    <property type="entry name" value="ZINC FINGER FYVE DOMAIN-CONTAINING PROTEIN 26"/>
    <property type="match status" value="1"/>
</dbReference>
<evidence type="ECO:0000313" key="8">
    <source>
        <dbReference type="EMBL" id="CAI9730450.1"/>
    </source>
</evidence>
<reference evidence="8" key="1">
    <citation type="submission" date="2023-08" db="EMBL/GenBank/DDBJ databases">
        <authorList>
            <person name="Alioto T."/>
            <person name="Alioto T."/>
            <person name="Gomez Garrido J."/>
        </authorList>
    </citation>
    <scope>NUCLEOTIDE SEQUENCE</scope>
</reference>
<dbReference type="Pfam" id="PF04784">
    <property type="entry name" value="DUF547"/>
    <property type="match status" value="1"/>
</dbReference>
<dbReference type="Pfam" id="PF01363">
    <property type="entry name" value="FYVE"/>
    <property type="match status" value="1"/>
</dbReference>
<dbReference type="GO" id="GO:0000724">
    <property type="term" value="P:double-strand break repair via homologous recombination"/>
    <property type="evidence" value="ECO:0007669"/>
    <property type="project" value="InterPro"/>
</dbReference>
<feature type="region of interest" description="Disordered" evidence="6">
    <location>
        <begin position="2408"/>
        <end position="2451"/>
    </location>
</feature>
<feature type="compositionally biased region" description="Acidic residues" evidence="6">
    <location>
        <begin position="1923"/>
        <end position="1935"/>
    </location>
</feature>
<dbReference type="EMBL" id="OX597824">
    <property type="protein sequence ID" value="CAI9730450.1"/>
    <property type="molecule type" value="Genomic_DNA"/>
</dbReference>
<dbReference type="Pfam" id="PF25569">
    <property type="entry name" value="TPR_ZFYVE26"/>
    <property type="match status" value="1"/>
</dbReference>
<keyword evidence="3 5" id="KW-0863">Zinc-finger</keyword>
<evidence type="ECO:0000256" key="4">
    <source>
        <dbReference type="ARBA" id="ARBA00022833"/>
    </source>
</evidence>
<evidence type="ECO:0000256" key="2">
    <source>
        <dbReference type="ARBA" id="ARBA00022723"/>
    </source>
</evidence>
<dbReference type="PANTHER" id="PTHR46591:SF1">
    <property type="entry name" value="ZINC FINGER FYVE DOMAIN-CONTAINING PROTEIN 26"/>
    <property type="match status" value="1"/>
</dbReference>
<dbReference type="InterPro" id="IPR057946">
    <property type="entry name" value="TPR_ZFYVE26"/>
</dbReference>
<evidence type="ECO:0000256" key="6">
    <source>
        <dbReference type="SAM" id="MobiDB-lite"/>
    </source>
</evidence>
<dbReference type="GO" id="GO:0030496">
    <property type="term" value="C:midbody"/>
    <property type="evidence" value="ECO:0007669"/>
    <property type="project" value="TreeGrafter"/>
</dbReference>
<dbReference type="GO" id="GO:0008270">
    <property type="term" value="F:zinc ion binding"/>
    <property type="evidence" value="ECO:0007669"/>
    <property type="project" value="UniProtKB-KW"/>
</dbReference>
<evidence type="ECO:0000259" key="7">
    <source>
        <dbReference type="PROSITE" id="PS50178"/>
    </source>
</evidence>
<dbReference type="InterPro" id="IPR028730">
    <property type="entry name" value="ZFYVE26"/>
</dbReference>
<evidence type="ECO:0000313" key="9">
    <source>
        <dbReference type="Proteomes" id="UP001162480"/>
    </source>
</evidence>
<organism evidence="8 9">
    <name type="scientific">Octopus vulgaris</name>
    <name type="common">Common octopus</name>
    <dbReference type="NCBI Taxonomy" id="6645"/>
    <lineage>
        <taxon>Eukaryota</taxon>
        <taxon>Metazoa</taxon>
        <taxon>Spiralia</taxon>
        <taxon>Lophotrochozoa</taxon>
        <taxon>Mollusca</taxon>
        <taxon>Cephalopoda</taxon>
        <taxon>Coleoidea</taxon>
        <taxon>Octopodiformes</taxon>
        <taxon>Octopoda</taxon>
        <taxon>Incirrata</taxon>
        <taxon>Octopodidae</taxon>
        <taxon>Octopus</taxon>
    </lineage>
</organism>
<dbReference type="GO" id="GO:0032465">
    <property type="term" value="P:regulation of cytokinesis"/>
    <property type="evidence" value="ECO:0007669"/>
    <property type="project" value="TreeGrafter"/>
</dbReference>
<dbReference type="Gene3D" id="3.30.40.10">
    <property type="entry name" value="Zinc/RING finger domain, C3HC4 (zinc finger)"/>
    <property type="match status" value="1"/>
</dbReference>
<keyword evidence="4" id="KW-0862">Zinc</keyword>
<keyword evidence="9" id="KW-1185">Reference proteome</keyword>
<dbReference type="InterPro" id="IPR000306">
    <property type="entry name" value="Znf_FYVE"/>
</dbReference>
<feature type="domain" description="FYVE-type" evidence="7">
    <location>
        <begin position="2483"/>
        <end position="2540"/>
    </location>
</feature>
<keyword evidence="1" id="KW-0597">Phosphoprotein</keyword>
<feature type="compositionally biased region" description="Basic and acidic residues" evidence="6">
    <location>
        <begin position="2543"/>
        <end position="2564"/>
    </location>
</feature>
<proteinExistence type="predicted"/>
<dbReference type="Proteomes" id="UP001162480">
    <property type="component" value="Chromosome 11"/>
</dbReference>
<feature type="region of interest" description="Disordered" evidence="6">
    <location>
        <begin position="1046"/>
        <end position="1068"/>
    </location>
</feature>
<evidence type="ECO:0000256" key="3">
    <source>
        <dbReference type="ARBA" id="ARBA00022771"/>
    </source>
</evidence>
<feature type="compositionally biased region" description="Basic residues" evidence="6">
    <location>
        <begin position="1050"/>
        <end position="1059"/>
    </location>
</feature>
<feature type="region of interest" description="Disordered" evidence="6">
    <location>
        <begin position="2543"/>
        <end position="2571"/>
    </location>
</feature>
<evidence type="ECO:0000256" key="5">
    <source>
        <dbReference type="PROSITE-ProRule" id="PRU00091"/>
    </source>
</evidence>
<dbReference type="SUPFAM" id="SSF57903">
    <property type="entry name" value="FYVE/PHD zinc finger"/>
    <property type="match status" value="1"/>
</dbReference>
<dbReference type="SMART" id="SM00064">
    <property type="entry name" value="FYVE"/>
    <property type="match status" value="1"/>
</dbReference>
<accession>A0AA36B9M8</accession>
<evidence type="ECO:0000256" key="1">
    <source>
        <dbReference type="ARBA" id="ARBA00022553"/>
    </source>
</evidence>
<dbReference type="GO" id="GO:0000281">
    <property type="term" value="P:mitotic cytokinesis"/>
    <property type="evidence" value="ECO:0007669"/>
    <property type="project" value="InterPro"/>
</dbReference>
<dbReference type="PROSITE" id="PS50178">
    <property type="entry name" value="ZF_FYVE"/>
    <property type="match status" value="1"/>
</dbReference>
<dbReference type="InterPro" id="IPR006869">
    <property type="entry name" value="DUF547"/>
</dbReference>
<dbReference type="GO" id="GO:0005813">
    <property type="term" value="C:centrosome"/>
    <property type="evidence" value="ECO:0007669"/>
    <property type="project" value="TreeGrafter"/>
</dbReference>
<feature type="region of interest" description="Disordered" evidence="6">
    <location>
        <begin position="1918"/>
        <end position="1937"/>
    </location>
</feature>
<gene>
    <name evidence="8" type="ORF">OCTVUL_1B012587</name>
</gene>
<dbReference type="GO" id="GO:0032266">
    <property type="term" value="F:phosphatidylinositol-3-phosphate binding"/>
    <property type="evidence" value="ECO:0007669"/>
    <property type="project" value="InterPro"/>
</dbReference>
<sequence>MWALSEKKGAIIVTIAEPLRLVGEEKRRKTAETHRALSEKKGAIIVTIAEPLRLVGEEKRRKTAETHRLPSSTMKTSNHVAVASQAFPFGNELRESVRLLFRFFCNNIYLGQFELARACVPYLAQHGTHYGVDIGQILKQIVEYPYGRSVGSTQLKSPHHLSWICLLEYLKLEPYELKPSDVETLKRDVEFRILLSDASSATDSNTIQELYIFHKLIPNSEDERMSNDGISQTLSQRTCNFLKELLLTKPELGSAIINHLKCPNKPNLKLHQTMMEQVYISCINRCISAVYSEDSLLSQVDKCDQVYTILSLFNPDNEATVLNLNQTISGLVDLCQRGLVPEDRILSLMASKKKPFLLTQLSDELASSHMNQLITGDKSISKHSELNDNLRQLLTLSKCTDRSSSWPQLYFKCMKDNQHFLESYVEAAISLISSGRFDELKELFEPEELQPLKSLVLLVGWPYCYTCANATCLLEILLESKTPCQHPALDKGCQKLQHQINLIRWCLEKSRSLVHVTDGKETNINPHCQATNIFQGLVNHSMLYVLQQATRLASLREHEVLDLLQKVSLTKTPATDEKKVKTVRFEDLEQDADSEEEPIGIEQERDVALYRSFCILKNVQDAILYGALHAHSRLMNPTYYNIQSSSHNYSWSKDSTLSDASESGSRLSSAAGERTSGYLPVWNSDFTAGDIQQLYNKNVLQKLQNAKNHLRQLYPLAYRVEILENVFSLLFVSHKELQDTFFTTETDDTDDSDEKQSVHDSNENLMNISIQSEEESILSEITHTSEASRDIGSLPLGAAESIEYDVPFVEYSPEELPKIEESKTEVSEPVVEVKKPLPQRQESHVKEAEIRISRFSMDLKTENRNSNTKVTSQFGKPLQIGLLTNEYLVRDILDLLQESLQTLNATNFQLSNTTVMKEENLNILDLEENLPLILPMSINQSSLKSRISKLSQVVSEAQWRFQLVCNDQIPREVGKVLLHVYNPSVDSICDESVRFSDCAMSKKSNKMSSLSEISLTSGEDGEVWDSPGICSEGASYMKSSSATALPSSKKVLKKPRSRSRTPSMSSVASVSRRLSSGIIQDMLLSNRALLVKCLKQGKFIEAHQVIKLFKMEDSAEVAEVTFLEAFLKAVNQIQAYCKQAHNLSLSDFTSTSKDSMKQLASVAAAGVATATISSCAAELLSISVYPHLPTPQNIASLVPNYSAFFSADNLSAMILFDLACSACKTYDTSSMILESIKAHMHAKKRTSSGLSNKDMNFDFRPSKECKILGFPGFLDMLEWRVQLSDDVETCLLLETSKALANVFADSIQTILTSSEFPFLPKRCKQYLEANKSLQLAVVSTWEQFLVNQKYFVMKKKISWKHKNIIASETVKNSEGLYSIFEMLLMTMEKHRENIGVYSFLTRQISSNSLITNYKNYLLSLYKHTQILANLLNDNEPNSSETAIMKNYFKVLDEGPVITIGKMMFGKRIPPHKLEKVAEDLSLNLTHVIVHNCCPKILSKHQSSGEIKLPCHDLSGNSFGGVIVLNNKGASTSSSNAEKDVRTILTNLVHAMKDLSPKHSGKNGFNADCLQEAVKSTRISKTLDKTVNFRDIDLSQLNQIELTCFLTNLVNVLIIHSYMYIAIQAEQQQCWDTLKEMLHAGSHSGLWSDNNSIDRIIWLSRYGYQVGQLGIVSIFDLRYILLRNGLPRPGLLGGLLEDRIDALDICDPWSMFTPRPDYRITFVISNGYTSSPPLQVLTPELLSHQLEIAERSYLSNTVSVNVSSAGHSTVLVPDLLCEYQHDFPSSEEAKVYYNSPWEELLLYIRDHADTELATKLTDFLENPTTDRDSSLKVLPQTNDTKFLYIFDPSHLKKVMEKSERSHTVSLNHEQNIKYNASSSKLEADYSMFKLTSNALEYIKSESPLVATLVSLVCHDDLDSNSQEDSLEEDEQANDDESWMKSKSSVSDISLVDIKSYRYQKLSVDFPVLKQRLLQNIIPLVQTEHSDVNFGDEALLKFMSSEISCDIKMAILSLPDSKKYLSVVSRLLNECIHSRKWLQALNIIDSLPVTLKQENGDFILLHDFVLCCLAKKACDEEDKKLEAYAKMFYNSEIQVRTILNIVRGLPLKKGIELLEACLSKELSVQLRSAVISKLKQLKIFCKVSECVSTVEKRTSFDCTGIAPYEKENELSGMLQCLHCWTDIPSLSTSNPAGVLAVILEAEDFDTAREWADYFSVDLPLLECIEMKEIMFFLSHGPSDPKEAFMALEKMQAEDEYKCLRICNGLMESLNRQQDILFIASYMLNYLESNLDPQRQEQLRLTCIGAKALLCLPNSIRGEYRHLVSAPQLLLEQLLMNMKADLAGQVFSKIQNDFRRIQDCSLCFSIENFDDLVAKYATKALEFPIVQVLIQGKDRSQSRLSLMSDRQDLDSVSVASKNHQSETGSTRMRRRGSDTSLNRSPGKNMDNHQHRSVGTTGSKYLSLNLGTGSKFQMPPEPPHKDQWVPDSTTAVCMVCRVERFSMFNRRHHCRRCGRLVCRGCSGRTTLIFGMIARTCDDCFEQISRSSMKDENDRTPYRPKDSQSRSSDEPLNYSPSLTSFAPKDHFSFYDLAGAIRQTEHPWKLKLDPDYNSDLLEEFYYEQAPSASLCISILNVHSDPRKCGELILKLCDDLSKLLKPISPGMANSEIDYSLVISMMRHLLFHAKVRFTRCMENRLMILCDQYSTLVDLLKVLLASNYPDLPSIQELTKSESVTRLRDKLIEVERLPLAMEVSTKCGLDATGVWAAWGRACLRFRNYPLAREKFARCLKPPRDRNLTQHSNALLMEVVECLESMPNRESTERFSEESNLDKVRFEECAHYLEIYGTYTNVVDFYRRNGHWFRAIQFILDHQSSPEVFEESLLIPALKSGNLRTLLDKMLVIDTSLEKWNVYFTSACRYLLNHKLYHVLYEVQLFMKDFIRASMTCTRYFYLGSGQSYGDLASGINCLYEAEKHLHSYLEPSQWGNVPKPHFLASLSPGATPQKSSSLMSTEMEETAVRLIKVPSEVQKQILRIRLQIEVTKFLEACLNKADNSAANVAASYLASHKYGAPTLFGNAQIRMDLVTMILLSCDGSEEDRKEGYDIVLRIIKEYRLDKKTTFCHVGRGLVKLHRYNDIKFLVNWIAANKLGDSRMCDAVIDACLIGIADKRHTFTEMQLKESGSLIDYIKADSNKINAYILLGKLKTAYLLAVKSNNTEEIRRIGREASRVGQMSVKNICDRYLLQQKP</sequence>
<dbReference type="InterPro" id="IPR011011">
    <property type="entry name" value="Znf_FYVE_PHD"/>
</dbReference>
<dbReference type="InterPro" id="IPR013083">
    <property type="entry name" value="Znf_RING/FYVE/PHD"/>
</dbReference>
<dbReference type="InterPro" id="IPR017455">
    <property type="entry name" value="Znf_FYVE-rel"/>
</dbReference>